<evidence type="ECO:0000313" key="3">
    <source>
        <dbReference type="Proteomes" id="UP001054945"/>
    </source>
</evidence>
<accession>A0AAV4XMX8</accession>
<name>A0AAV4XMX8_CAEEX</name>
<dbReference type="Proteomes" id="UP001054945">
    <property type="component" value="Unassembled WGS sequence"/>
</dbReference>
<keyword evidence="3" id="KW-1185">Reference proteome</keyword>
<feature type="compositionally biased region" description="Polar residues" evidence="1">
    <location>
        <begin position="109"/>
        <end position="118"/>
    </location>
</feature>
<comment type="caution">
    <text evidence="2">The sequence shown here is derived from an EMBL/GenBank/DDBJ whole genome shotgun (WGS) entry which is preliminary data.</text>
</comment>
<evidence type="ECO:0000256" key="1">
    <source>
        <dbReference type="SAM" id="MobiDB-lite"/>
    </source>
</evidence>
<protein>
    <submittedName>
        <fullName evidence="2">Uncharacterized protein</fullName>
    </submittedName>
</protein>
<gene>
    <name evidence="2" type="ORF">CEXT_658611</name>
</gene>
<feature type="region of interest" description="Disordered" evidence="1">
    <location>
        <begin position="107"/>
        <end position="131"/>
    </location>
</feature>
<dbReference type="AlphaFoldDB" id="A0AAV4XMX8"/>
<proteinExistence type="predicted"/>
<organism evidence="2 3">
    <name type="scientific">Caerostris extrusa</name>
    <name type="common">Bark spider</name>
    <name type="synonym">Caerostris bankana</name>
    <dbReference type="NCBI Taxonomy" id="172846"/>
    <lineage>
        <taxon>Eukaryota</taxon>
        <taxon>Metazoa</taxon>
        <taxon>Ecdysozoa</taxon>
        <taxon>Arthropoda</taxon>
        <taxon>Chelicerata</taxon>
        <taxon>Arachnida</taxon>
        <taxon>Araneae</taxon>
        <taxon>Araneomorphae</taxon>
        <taxon>Entelegynae</taxon>
        <taxon>Araneoidea</taxon>
        <taxon>Araneidae</taxon>
        <taxon>Caerostris</taxon>
    </lineage>
</organism>
<sequence length="131" mass="15171">MQQLLHCRQQHVIADGLMILETNFNSLTKRLKLKHLLYVPEDTKLTTLQWRQMRSTFESQTYTDTEHATVHYIVNSSRRQLATLQRRERRPAGLKVKFMPMQGSGGCSRFTQAGSQADASMPIHGERKRKS</sequence>
<dbReference type="EMBL" id="BPLR01017954">
    <property type="protein sequence ID" value="GIY95738.1"/>
    <property type="molecule type" value="Genomic_DNA"/>
</dbReference>
<evidence type="ECO:0000313" key="2">
    <source>
        <dbReference type="EMBL" id="GIY95738.1"/>
    </source>
</evidence>
<reference evidence="2 3" key="1">
    <citation type="submission" date="2021-06" db="EMBL/GenBank/DDBJ databases">
        <title>Caerostris extrusa draft genome.</title>
        <authorList>
            <person name="Kono N."/>
            <person name="Arakawa K."/>
        </authorList>
    </citation>
    <scope>NUCLEOTIDE SEQUENCE [LARGE SCALE GENOMIC DNA]</scope>
</reference>